<comment type="caution">
    <text evidence="1">The sequence shown here is derived from an EMBL/GenBank/DDBJ whole genome shotgun (WGS) entry which is preliminary data.</text>
</comment>
<accession>A0AAI9TV48</accession>
<protein>
    <submittedName>
        <fullName evidence="1">Uncharacterized protein</fullName>
    </submittedName>
</protein>
<feature type="non-terminal residue" evidence="1">
    <location>
        <position position="1"/>
    </location>
</feature>
<reference evidence="1 2" key="1">
    <citation type="submission" date="2016-10" db="EMBL/GenBank/DDBJ databases">
        <title>The genome sequence of Colletotrichum fioriniae PJ7.</title>
        <authorList>
            <person name="Baroncelli R."/>
        </authorList>
    </citation>
    <scope>NUCLEOTIDE SEQUENCE [LARGE SCALE GENOMIC DNA]</scope>
    <source>
        <strain evidence="1">Col 31</strain>
    </source>
</reference>
<dbReference type="AlphaFoldDB" id="A0AAI9TV48"/>
<name>A0AAI9TV48_9PEZI</name>
<organism evidence="1 2">
    <name type="scientific">Colletotrichum melonis</name>
    <dbReference type="NCBI Taxonomy" id="1209925"/>
    <lineage>
        <taxon>Eukaryota</taxon>
        <taxon>Fungi</taxon>
        <taxon>Dikarya</taxon>
        <taxon>Ascomycota</taxon>
        <taxon>Pezizomycotina</taxon>
        <taxon>Sordariomycetes</taxon>
        <taxon>Hypocreomycetidae</taxon>
        <taxon>Glomerellales</taxon>
        <taxon>Glomerellaceae</taxon>
        <taxon>Colletotrichum</taxon>
        <taxon>Colletotrichum acutatum species complex</taxon>
    </lineage>
</organism>
<dbReference type="EMBL" id="MLGG01000090">
    <property type="protein sequence ID" value="KAK1446412.1"/>
    <property type="molecule type" value="Genomic_DNA"/>
</dbReference>
<evidence type="ECO:0000313" key="1">
    <source>
        <dbReference type="EMBL" id="KAK1446412.1"/>
    </source>
</evidence>
<proteinExistence type="predicted"/>
<keyword evidence="2" id="KW-1185">Reference proteome</keyword>
<dbReference type="Proteomes" id="UP001239795">
    <property type="component" value="Unassembled WGS sequence"/>
</dbReference>
<evidence type="ECO:0000313" key="2">
    <source>
        <dbReference type="Proteomes" id="UP001239795"/>
    </source>
</evidence>
<sequence>SFFQYFSSTRRVDPGFFIDTTQDRCASADAAQLNDDGAASGPAARGPEERLCVYMPHCECLACPMLHRQPRINWPDQEISPEPTRTLTIALP</sequence>
<gene>
    <name evidence="1" type="ORF">CMEL01_10655</name>
</gene>